<evidence type="ECO:0000256" key="3">
    <source>
        <dbReference type="ARBA" id="ARBA00009105"/>
    </source>
</evidence>
<dbReference type="GO" id="GO:0006493">
    <property type="term" value="P:protein O-linked glycosylation"/>
    <property type="evidence" value="ECO:0007669"/>
    <property type="project" value="TreeGrafter"/>
</dbReference>
<keyword evidence="5" id="KW-0808">Transferase</keyword>
<protein>
    <recommendedName>
        <fullName evidence="14">Mannosyltransferase</fullName>
    </recommendedName>
</protein>
<reference evidence="12" key="1">
    <citation type="submission" date="2021-03" db="EMBL/GenBank/DDBJ databases">
        <authorList>
            <person name="Palmer J.M."/>
        </authorList>
    </citation>
    <scope>NUCLEOTIDE SEQUENCE</scope>
    <source>
        <strain evidence="12">ARV_011</strain>
    </source>
</reference>
<evidence type="ECO:0000313" key="12">
    <source>
        <dbReference type="EMBL" id="KAG7194218.1"/>
    </source>
</evidence>
<keyword evidence="9" id="KW-0333">Golgi apparatus</keyword>
<evidence type="ECO:0008006" key="14">
    <source>
        <dbReference type="Google" id="ProtNLM"/>
    </source>
</evidence>
<keyword evidence="7" id="KW-0735">Signal-anchor</keyword>
<keyword evidence="13" id="KW-1185">Reference proteome</keyword>
<accession>A0A9P8AIB7</accession>
<dbReference type="GeneID" id="66118304"/>
<evidence type="ECO:0000313" key="13">
    <source>
        <dbReference type="Proteomes" id="UP000790833"/>
    </source>
</evidence>
<organism evidence="12 13">
    <name type="scientific">Scheffersomyces spartinae</name>
    <dbReference type="NCBI Taxonomy" id="45513"/>
    <lineage>
        <taxon>Eukaryota</taxon>
        <taxon>Fungi</taxon>
        <taxon>Dikarya</taxon>
        <taxon>Ascomycota</taxon>
        <taxon>Saccharomycotina</taxon>
        <taxon>Pichiomycetes</taxon>
        <taxon>Debaryomycetaceae</taxon>
        <taxon>Scheffersomyces</taxon>
    </lineage>
</organism>
<dbReference type="InterPro" id="IPR022751">
    <property type="entry name" value="Alpha_mannosyltransferase"/>
</dbReference>
<evidence type="ECO:0000256" key="4">
    <source>
        <dbReference type="ARBA" id="ARBA00022676"/>
    </source>
</evidence>
<evidence type="ECO:0000256" key="2">
    <source>
        <dbReference type="ARBA" id="ARBA00004922"/>
    </source>
</evidence>
<sequence>MVAAACVVGLMLYFQLGTFDDKIFESALVSKFKGGYDFVQQRKQYVNPQYHRPYFQRHTVESPIDKSCQQYFRSLETFDLKYFQDFRFDRTLLKKQKWVHHRQLAYKSQLVRAGKTYEASVYDPIIEKEYEKAINDLSVFEMRLSNVLSHFRVLLNCPDADKIGEKFLNSIFPTEIIYRGDGLGNGLVIPLYEKVSVSTVASLIRVLRSLQTSHPIELVFHDLEDDDRSLLELAARDTLERIPKEFEEIVGRPFNQQEDYPPVSLMFLEVEKPNDNDVVTGDSYLFAKASLLNSFKVITMLHPDIIPLTDDFSSQIIRASNEFRETGLFMFQQPYWTHTRQRRGPSGFHEINNFIHKYLLPQKEDEIHFGIKPIESTTMKRRYFDDLFSQTIDHSMVIINKDKHKFTLYVHLFLSLIQQNDYFNTRVSQHSGLNLELLWLSSEILGAPYHVNLHAGVAVGIHTPPELANKTFKKTTQASELCSSSWGQLSEINDRLLYVQNYQLLNWKTSPGFKLALRNRYLIMGKPLQDYTSKLQLNPLWIDTALEPPFVSDPIFDKGEPSQGWNVWDSFADELAFPYYCAYNVVGDVSSGRYGRSFDFDTGIQIKVNYYANIWLHQN</sequence>
<evidence type="ECO:0000256" key="9">
    <source>
        <dbReference type="ARBA" id="ARBA00023034"/>
    </source>
</evidence>
<evidence type="ECO:0000256" key="1">
    <source>
        <dbReference type="ARBA" id="ARBA00004323"/>
    </source>
</evidence>
<evidence type="ECO:0000256" key="8">
    <source>
        <dbReference type="ARBA" id="ARBA00022989"/>
    </source>
</evidence>
<dbReference type="Pfam" id="PF11051">
    <property type="entry name" value="Mannosyl_trans3"/>
    <property type="match status" value="1"/>
</dbReference>
<dbReference type="Proteomes" id="UP000790833">
    <property type="component" value="Unassembled WGS sequence"/>
</dbReference>
<dbReference type="PANTHER" id="PTHR31392">
    <property type="entry name" value="ALPHA-1,3-MANNOSYLTRANSFERASE MNN1-RELATED"/>
    <property type="match status" value="1"/>
</dbReference>
<dbReference type="OrthoDB" id="430354at2759"/>
<name>A0A9P8AIB7_9ASCO</name>
<comment type="caution">
    <text evidence="12">The sequence shown here is derived from an EMBL/GenBank/DDBJ whole genome shotgun (WGS) entry which is preliminary data.</text>
</comment>
<keyword evidence="6" id="KW-0812">Transmembrane</keyword>
<proteinExistence type="inferred from homology"/>
<comment type="similarity">
    <text evidence="3">Belongs to the MNN1/MNT family.</text>
</comment>
<keyword evidence="11" id="KW-0325">Glycoprotein</keyword>
<dbReference type="AlphaFoldDB" id="A0A9P8AIB7"/>
<dbReference type="GO" id="GO:0000139">
    <property type="term" value="C:Golgi membrane"/>
    <property type="evidence" value="ECO:0007669"/>
    <property type="project" value="UniProtKB-SubCell"/>
</dbReference>
<evidence type="ECO:0000256" key="6">
    <source>
        <dbReference type="ARBA" id="ARBA00022692"/>
    </source>
</evidence>
<dbReference type="GO" id="GO:0000033">
    <property type="term" value="F:alpha-1,3-mannosyltransferase activity"/>
    <property type="evidence" value="ECO:0007669"/>
    <property type="project" value="TreeGrafter"/>
</dbReference>
<dbReference type="EMBL" id="JAHMUF010000008">
    <property type="protein sequence ID" value="KAG7194218.1"/>
    <property type="molecule type" value="Genomic_DNA"/>
</dbReference>
<keyword evidence="8" id="KW-1133">Transmembrane helix</keyword>
<comment type="pathway">
    <text evidence="2">Protein modification; protein glycosylation.</text>
</comment>
<gene>
    <name evidence="12" type="ORF">KQ657_004930</name>
</gene>
<dbReference type="RefSeq" id="XP_043049765.1">
    <property type="nucleotide sequence ID" value="XM_043195592.1"/>
</dbReference>
<evidence type="ECO:0000256" key="10">
    <source>
        <dbReference type="ARBA" id="ARBA00023136"/>
    </source>
</evidence>
<keyword evidence="4" id="KW-0328">Glycosyltransferase</keyword>
<evidence type="ECO:0000256" key="11">
    <source>
        <dbReference type="ARBA" id="ARBA00023180"/>
    </source>
</evidence>
<keyword evidence="10" id="KW-0472">Membrane</keyword>
<evidence type="ECO:0000256" key="7">
    <source>
        <dbReference type="ARBA" id="ARBA00022968"/>
    </source>
</evidence>
<dbReference type="PANTHER" id="PTHR31392:SF1">
    <property type="entry name" value="ALPHA-1,3-MANNOSYLTRANSFERASE MNN1-RELATED"/>
    <property type="match status" value="1"/>
</dbReference>
<evidence type="ECO:0000256" key="5">
    <source>
        <dbReference type="ARBA" id="ARBA00022679"/>
    </source>
</evidence>
<comment type="subcellular location">
    <subcellularLocation>
        <location evidence="1">Golgi apparatus membrane</location>
        <topology evidence="1">Single-pass type II membrane protein</topology>
    </subcellularLocation>
</comment>